<feature type="domain" description="Asparagine synthetase" evidence="1">
    <location>
        <begin position="170"/>
        <end position="307"/>
    </location>
</feature>
<reference evidence="2 3" key="1">
    <citation type="submission" date="2018-07" db="EMBL/GenBank/DDBJ databases">
        <title>Comparative genomes isolates from brazilian mangrove.</title>
        <authorList>
            <person name="De Araujo J.E."/>
            <person name="Taketani R.G."/>
            <person name="Silva M.C.P."/>
            <person name="Lourenco M.V."/>
            <person name="Oliveira V.M."/>
            <person name="Andreote F.D."/>
        </authorList>
    </citation>
    <scope>NUCLEOTIDE SEQUENCE [LARGE SCALE GENOMIC DNA]</scope>
    <source>
        <strain evidence="2 3">HEX PRIS-MGV</strain>
    </source>
</reference>
<proteinExistence type="predicted"/>
<comment type="caution">
    <text evidence="2">The sequence shown here is derived from an EMBL/GenBank/DDBJ whole genome shotgun (WGS) entry which is preliminary data.</text>
</comment>
<dbReference type="InterPro" id="IPR001962">
    <property type="entry name" value="Asn_synthase"/>
</dbReference>
<name>A0A368KWM1_9BACT</name>
<dbReference type="InterPro" id="IPR014729">
    <property type="entry name" value="Rossmann-like_a/b/a_fold"/>
</dbReference>
<dbReference type="EMBL" id="QPEX01000010">
    <property type="protein sequence ID" value="RCS54047.1"/>
    <property type="molecule type" value="Genomic_DNA"/>
</dbReference>
<evidence type="ECO:0000313" key="3">
    <source>
        <dbReference type="Proteomes" id="UP000253562"/>
    </source>
</evidence>
<dbReference type="Proteomes" id="UP000253562">
    <property type="component" value="Unassembled WGS sequence"/>
</dbReference>
<dbReference type="Pfam" id="PF00733">
    <property type="entry name" value="Asn_synthase"/>
    <property type="match status" value="1"/>
</dbReference>
<dbReference type="RefSeq" id="WP_114367113.1">
    <property type="nucleotide sequence ID" value="NZ_QPEX01000010.1"/>
</dbReference>
<dbReference type="SUPFAM" id="SSF52402">
    <property type="entry name" value="Adenine nucleotide alpha hydrolases-like"/>
    <property type="match status" value="1"/>
</dbReference>
<gene>
    <name evidence="2" type="ORF">DTL42_02515</name>
</gene>
<dbReference type="GO" id="GO:0006529">
    <property type="term" value="P:asparagine biosynthetic process"/>
    <property type="evidence" value="ECO:0007669"/>
    <property type="project" value="InterPro"/>
</dbReference>
<evidence type="ECO:0000259" key="1">
    <source>
        <dbReference type="Pfam" id="PF00733"/>
    </source>
</evidence>
<sequence>MSNVVPIERLVNLLDPQGNSIFNMTVEEAVARVASGDPNQVREIDGHFALLSKNGTIIRMARSLGRPMRYFLAKRSEGPCLVVAERIDEIYTFLKSEGLHGQFHPSYTRMVPAHHILELALVGCPDPNPTTTRYFDPQPNQFSTDLDEIGHRYISKLAAEINHWLDTIPSEEPLGVMFSGGIDSGSVFLVLYDLLLKRGQSPARLKAFTLTVEDGGTDAAQAEQFLAELDLGLFWEPISAPRSDLDFREAIRIIEDYKPLDVQAATMGLALCRGIRRRYPDWKYLIDGDGGDENLKDYPIEENPELTIRSVLNNQMLYQEGWGVNAVKHSLTYSGGQSRGHVRSHAPAKSLGFHGFSPYALPNVIEAAEGIPFIELTDWNHDALYQLKGEIVRRGVQQITGLTMPIFEKQRFQHGTVSSEQFAELFPTHEIEYRRAFAQRYE</sequence>
<accession>A0A368KWM1</accession>
<dbReference type="Gene3D" id="3.40.50.620">
    <property type="entry name" value="HUPs"/>
    <property type="match status" value="1"/>
</dbReference>
<dbReference type="AlphaFoldDB" id="A0A368KWM1"/>
<organism evidence="2 3">
    <name type="scientific">Bremerella cremea</name>
    <dbReference type="NCBI Taxonomy" id="1031537"/>
    <lineage>
        <taxon>Bacteria</taxon>
        <taxon>Pseudomonadati</taxon>
        <taxon>Planctomycetota</taxon>
        <taxon>Planctomycetia</taxon>
        <taxon>Pirellulales</taxon>
        <taxon>Pirellulaceae</taxon>
        <taxon>Bremerella</taxon>
    </lineage>
</organism>
<dbReference type="OrthoDB" id="209862at2"/>
<dbReference type="GO" id="GO:0004066">
    <property type="term" value="F:asparagine synthase (glutamine-hydrolyzing) activity"/>
    <property type="evidence" value="ECO:0007669"/>
    <property type="project" value="InterPro"/>
</dbReference>
<evidence type="ECO:0000313" key="2">
    <source>
        <dbReference type="EMBL" id="RCS54047.1"/>
    </source>
</evidence>
<protein>
    <submittedName>
        <fullName evidence="2">Asparagine synthase</fullName>
    </submittedName>
</protein>